<name>A0A399CYA2_9BACT</name>
<dbReference type="EMBL" id="QWET01000021">
    <property type="protein sequence ID" value="RIH63371.1"/>
    <property type="molecule type" value="Genomic_DNA"/>
</dbReference>
<dbReference type="InterPro" id="IPR011335">
    <property type="entry name" value="Restrct_endonuc-II-like"/>
</dbReference>
<dbReference type="SUPFAM" id="SSF52980">
    <property type="entry name" value="Restriction endonuclease-like"/>
    <property type="match status" value="1"/>
</dbReference>
<protein>
    <submittedName>
        <fullName evidence="2">PD-(D/E)XK nuclease family protein</fullName>
    </submittedName>
</protein>
<dbReference type="SUPFAM" id="SSF52540">
    <property type="entry name" value="P-loop containing nucleoside triphosphate hydrolases"/>
    <property type="match status" value="1"/>
</dbReference>
<dbReference type="OrthoDB" id="9762792at2"/>
<comment type="caution">
    <text evidence="2">The sequence shown here is derived from an EMBL/GenBank/DDBJ whole genome shotgun (WGS) entry which is preliminary data.</text>
</comment>
<accession>A0A399CYA2</accession>
<dbReference type="AlphaFoldDB" id="A0A399CYA2"/>
<evidence type="ECO:0000313" key="3">
    <source>
        <dbReference type="Proteomes" id="UP000266441"/>
    </source>
</evidence>
<gene>
    <name evidence="2" type="ORF">D1164_19765</name>
</gene>
<dbReference type="Pfam" id="PF12705">
    <property type="entry name" value="PDDEXK_1"/>
    <property type="match status" value="1"/>
</dbReference>
<evidence type="ECO:0000313" key="2">
    <source>
        <dbReference type="EMBL" id="RIH63371.1"/>
    </source>
</evidence>
<dbReference type="Proteomes" id="UP000266441">
    <property type="component" value="Unassembled WGS sequence"/>
</dbReference>
<reference evidence="2 3" key="1">
    <citation type="journal article" date="2015" name="Int. J. Syst. Evol. Microbiol.">
        <title>Mariniphaga sediminis sp. nov., isolated from coastal sediment.</title>
        <authorList>
            <person name="Wang F.Q."/>
            <person name="Shen Q.Y."/>
            <person name="Chen G.J."/>
            <person name="Du Z.J."/>
        </authorList>
    </citation>
    <scope>NUCLEOTIDE SEQUENCE [LARGE SCALE GENOMIC DNA]</scope>
    <source>
        <strain evidence="2 3">SY21</strain>
    </source>
</reference>
<dbReference type="InterPro" id="IPR027417">
    <property type="entry name" value="P-loop_NTPase"/>
</dbReference>
<sequence>MERFLSRCAEYIFEKHAGELHEICLIFPNRRSGVFFNSYLQTQLSEPVIGPQVTTINQLISGYSNLQQGEKLRLVSILYDIFKKHTQTEESFDDFYFWGEVLLSDFNDIDHYLVNARDLFTNVANLKELETLFDYLTPEQKKALERFWGSMAGTSPKAHHEKFVSIWEKLYPVYADFKKYLQEQGMAYGGMVYRQVVERFGEQEPKFEFKKYYIIGLNALNRCEKVFFETLKKQQDKAVFLWDYDTFYLNDVKNEAGRFIRDNLRQFPPPEDFNLNISHFSKKKNIRLVAVSSNYGQAQEIPRFLEEIGSDLINKFDNTAVVLADESLLFPVLGAIPEGFETVNVTMGYPVKNAVVYGFLLLLVNILKNLRRSEEGHPVVYHRFVTDVLNHQMLRNIEPEKNARFLADLKANNRISVYLKEINFSPLHKLIFSPPERVGDYSRYFLKILGRFYDLLKDTEPENQLLPELIYSIYQSIEKLDAVVSDVLQTQNRKISDAVYFRLFSQYVGQVSVAFEGEPLSGMQVMGVLETRCLDFENLIILGLNENKWPRTFTAPSFIPYNIRKGFGLPGIDEQDAMYAYYFYRLVQRARNVSATYSTLKEGISTGELSRFGYQLRYDSGFNVKNTTLDFPFSNEPATPVLVPGSLEKTTVLLENNSAKNPLSPTAMNTWLQCSLRFYFRYVLQLPEPDEMKDEIDSPVFGSIFHETIENLYKPLLGKTVNREDLEKIKKDKVLIENEIRKAIGKYYFRQREPGEKNVKLEGKTILFFENIKTFLQRLIDIDMEQAPFQLVSLEGNYQTALDVNVNGKTVPVYIGGKIDRVDKINDTLRILDYKTGNVESFSFKEVEELFEKDREKPKKEILQALVYCLIYKENTKETGHLQPAIYSLRRLFEDNFSPEIKWDKNMFSFDEMEAEFKEQLQDLVAEIFSSDSRFYQTPHEKLCGYCPYNKICQRY</sequence>
<dbReference type="RefSeq" id="WP_119351637.1">
    <property type="nucleotide sequence ID" value="NZ_QWET01000021.1"/>
</dbReference>
<proteinExistence type="predicted"/>
<dbReference type="InterPro" id="IPR011604">
    <property type="entry name" value="PDDEXK-like_dom_sf"/>
</dbReference>
<evidence type="ECO:0000259" key="1">
    <source>
        <dbReference type="Pfam" id="PF12705"/>
    </source>
</evidence>
<feature type="domain" description="PD-(D/E)XK endonuclease-like" evidence="1">
    <location>
        <begin position="663"/>
        <end position="954"/>
    </location>
</feature>
<organism evidence="2 3">
    <name type="scientific">Mariniphaga sediminis</name>
    <dbReference type="NCBI Taxonomy" id="1628158"/>
    <lineage>
        <taxon>Bacteria</taxon>
        <taxon>Pseudomonadati</taxon>
        <taxon>Bacteroidota</taxon>
        <taxon>Bacteroidia</taxon>
        <taxon>Marinilabiliales</taxon>
        <taxon>Prolixibacteraceae</taxon>
        <taxon>Mariniphaga</taxon>
    </lineage>
</organism>
<keyword evidence="3" id="KW-1185">Reference proteome</keyword>
<dbReference type="Gene3D" id="3.90.320.10">
    <property type="match status" value="1"/>
</dbReference>
<dbReference type="InterPro" id="IPR038726">
    <property type="entry name" value="PDDEXK_AddAB-type"/>
</dbReference>